<reference evidence="7" key="1">
    <citation type="submission" date="2022-10" db="EMBL/GenBank/DDBJ databases">
        <authorList>
            <person name="Kim H.S."/>
            <person name="Kim J.-S."/>
            <person name="Suh M.K."/>
            <person name="Eom M.K."/>
            <person name="Lee J.-S."/>
        </authorList>
    </citation>
    <scope>NUCLEOTIDE SEQUENCE</scope>
    <source>
        <strain evidence="7">LIP-5</strain>
    </source>
</reference>
<feature type="transmembrane region" description="Helical" evidence="6">
    <location>
        <begin position="92"/>
        <end position="115"/>
    </location>
</feature>
<feature type="transmembrane region" description="Helical" evidence="6">
    <location>
        <begin position="12"/>
        <end position="29"/>
    </location>
</feature>
<feature type="transmembrane region" description="Helical" evidence="6">
    <location>
        <begin position="65"/>
        <end position="83"/>
    </location>
</feature>
<keyword evidence="3 6" id="KW-0812">Transmembrane</keyword>
<feature type="transmembrane region" description="Helical" evidence="6">
    <location>
        <begin position="41"/>
        <end position="59"/>
    </location>
</feature>
<dbReference type="GO" id="GO:0005886">
    <property type="term" value="C:plasma membrane"/>
    <property type="evidence" value="ECO:0007669"/>
    <property type="project" value="TreeGrafter"/>
</dbReference>
<evidence type="ECO:0000256" key="5">
    <source>
        <dbReference type="ARBA" id="ARBA00023136"/>
    </source>
</evidence>
<dbReference type="AlphaFoldDB" id="A0AAE3LK64"/>
<accession>A0AAE3LK64</accession>
<comment type="similarity">
    <text evidence="2">Belongs to the UPF0014 family.</text>
</comment>
<gene>
    <name evidence="7" type="ORF">OD355_06055</name>
</gene>
<evidence type="ECO:0000313" key="8">
    <source>
        <dbReference type="Proteomes" id="UP001209317"/>
    </source>
</evidence>
<dbReference type="Proteomes" id="UP001209317">
    <property type="component" value="Unassembled WGS sequence"/>
</dbReference>
<keyword evidence="4 6" id="KW-1133">Transmembrane helix</keyword>
<dbReference type="EMBL" id="JAOTPL010000006">
    <property type="protein sequence ID" value="MCU7694079.1"/>
    <property type="molecule type" value="Genomic_DNA"/>
</dbReference>
<evidence type="ECO:0000256" key="4">
    <source>
        <dbReference type="ARBA" id="ARBA00022989"/>
    </source>
</evidence>
<organism evidence="7 8">
    <name type="scientific">Haoranjiania flava</name>
    <dbReference type="NCBI Taxonomy" id="1856322"/>
    <lineage>
        <taxon>Bacteria</taxon>
        <taxon>Pseudomonadati</taxon>
        <taxon>Bacteroidota</taxon>
        <taxon>Chitinophagia</taxon>
        <taxon>Chitinophagales</taxon>
        <taxon>Chitinophagaceae</taxon>
        <taxon>Haoranjiania</taxon>
    </lineage>
</organism>
<feature type="transmembrane region" description="Helical" evidence="6">
    <location>
        <begin position="127"/>
        <end position="151"/>
    </location>
</feature>
<proteinExistence type="inferred from homology"/>
<keyword evidence="8" id="KW-1185">Reference proteome</keyword>
<keyword evidence="5 6" id="KW-0472">Membrane</keyword>
<evidence type="ECO:0000313" key="7">
    <source>
        <dbReference type="EMBL" id="MCU7694079.1"/>
    </source>
</evidence>
<evidence type="ECO:0000256" key="6">
    <source>
        <dbReference type="SAM" id="Phobius"/>
    </source>
</evidence>
<dbReference type="PANTHER" id="PTHR30028:SF0">
    <property type="entry name" value="PROTEIN ALUMINUM SENSITIVE 3"/>
    <property type="match status" value="1"/>
</dbReference>
<feature type="transmembrane region" description="Helical" evidence="6">
    <location>
        <begin position="226"/>
        <end position="250"/>
    </location>
</feature>
<dbReference type="RefSeq" id="WP_263037565.1">
    <property type="nucleotide sequence ID" value="NZ_JAOTPL010000006.1"/>
</dbReference>
<evidence type="ECO:0000256" key="1">
    <source>
        <dbReference type="ARBA" id="ARBA00004141"/>
    </source>
</evidence>
<dbReference type="Pfam" id="PF03649">
    <property type="entry name" value="UPF0014"/>
    <property type="match status" value="1"/>
</dbReference>
<evidence type="ECO:0000256" key="2">
    <source>
        <dbReference type="ARBA" id="ARBA00005268"/>
    </source>
</evidence>
<dbReference type="InterPro" id="IPR005226">
    <property type="entry name" value="UPF0014_fam"/>
</dbReference>
<name>A0AAE3LK64_9BACT</name>
<evidence type="ECO:0000256" key="3">
    <source>
        <dbReference type="ARBA" id="ARBA00022692"/>
    </source>
</evidence>
<comment type="subcellular location">
    <subcellularLocation>
        <location evidence="1">Membrane</location>
        <topology evidence="1">Multi-pass membrane protein</topology>
    </subcellularLocation>
</comment>
<sequence length="262" mass="29083">MNGVQDISWMDLATGYLLLLIPILVFRYYQTGMIRSTLIAVLRMSIQLYLVGLYLQYIFDLNSHWINIGWVLIMIVIASLTAISRSGLSWKLFLLPILAAMLLSVFAIDMYFLGVVLKLDYLFDARYFIPITGMLIGNCMSNIIIALNTFYKSLDRAQAQYRFALANGAARGEALRPFIAEALRKSLNPTIATTSVVGLISLPGMMTGQILGGSDPAVAIKYQTMIMITILVSSLITTVLSIAVSNSFVFDDMDMPAKKILH</sequence>
<dbReference type="PANTHER" id="PTHR30028">
    <property type="entry name" value="UPF0014 INNER MEMBRANE PROTEIN YBBM-RELATED"/>
    <property type="match status" value="1"/>
</dbReference>
<feature type="transmembrane region" description="Helical" evidence="6">
    <location>
        <begin position="186"/>
        <end position="206"/>
    </location>
</feature>
<protein>
    <submittedName>
        <fullName evidence="7">ABC transporter permease</fullName>
    </submittedName>
</protein>
<comment type="caution">
    <text evidence="7">The sequence shown here is derived from an EMBL/GenBank/DDBJ whole genome shotgun (WGS) entry which is preliminary data.</text>
</comment>